<protein>
    <submittedName>
        <fullName evidence="2">Uncharacterized protein</fullName>
    </submittedName>
</protein>
<evidence type="ECO:0000256" key="1">
    <source>
        <dbReference type="SAM" id="MobiDB-lite"/>
    </source>
</evidence>
<feature type="region of interest" description="Disordered" evidence="1">
    <location>
        <begin position="193"/>
        <end position="219"/>
    </location>
</feature>
<accession>A0A366EPH4</accession>
<organism evidence="2 3">
    <name type="scientific">Roseiarcus fermentans</name>
    <dbReference type="NCBI Taxonomy" id="1473586"/>
    <lineage>
        <taxon>Bacteria</taxon>
        <taxon>Pseudomonadati</taxon>
        <taxon>Pseudomonadota</taxon>
        <taxon>Alphaproteobacteria</taxon>
        <taxon>Hyphomicrobiales</taxon>
        <taxon>Roseiarcaceae</taxon>
        <taxon>Roseiarcus</taxon>
    </lineage>
</organism>
<dbReference type="AlphaFoldDB" id="A0A366EPH4"/>
<dbReference type="OrthoDB" id="8349919at2"/>
<sequence length="219" mass="24541">MSKVAILRSFVEVSNRLVELRTNHEFILEAVEAAVGAANESTDNDPSGTRGWRRWQMGTRRLREMHVGNKGWDRDDTDQIASIINADLRIKIVVCNTDDGTCIEARNPKNRSKKGSATDRAVGANQSSFMDILDESMADMWRRRQPDGSFLTYVLCIYNEADDVRAELSCAIETSGGFFENFSERIFIIGGEAGEPSPVRRRGSDDDGSEFDIPVTRKK</sequence>
<evidence type="ECO:0000313" key="3">
    <source>
        <dbReference type="Proteomes" id="UP000253529"/>
    </source>
</evidence>
<dbReference type="RefSeq" id="WP_147262930.1">
    <property type="nucleotide sequence ID" value="NZ_QNRK01000040.1"/>
</dbReference>
<dbReference type="Proteomes" id="UP000253529">
    <property type="component" value="Unassembled WGS sequence"/>
</dbReference>
<reference evidence="2 3" key="1">
    <citation type="submission" date="2018-06" db="EMBL/GenBank/DDBJ databases">
        <title>Genomic Encyclopedia of Type Strains, Phase IV (KMG-IV): sequencing the most valuable type-strain genomes for metagenomic binning, comparative biology and taxonomic classification.</title>
        <authorList>
            <person name="Goeker M."/>
        </authorList>
    </citation>
    <scope>NUCLEOTIDE SEQUENCE [LARGE SCALE GENOMIC DNA]</scope>
    <source>
        <strain evidence="2 3">DSM 24875</strain>
    </source>
</reference>
<comment type="caution">
    <text evidence="2">The sequence shown here is derived from an EMBL/GenBank/DDBJ whole genome shotgun (WGS) entry which is preliminary data.</text>
</comment>
<name>A0A366EPH4_9HYPH</name>
<gene>
    <name evidence="2" type="ORF">DFR50_14067</name>
</gene>
<evidence type="ECO:0000313" key="2">
    <source>
        <dbReference type="EMBL" id="RBP04194.1"/>
    </source>
</evidence>
<dbReference type="EMBL" id="QNRK01000040">
    <property type="protein sequence ID" value="RBP04194.1"/>
    <property type="molecule type" value="Genomic_DNA"/>
</dbReference>
<keyword evidence="3" id="KW-1185">Reference proteome</keyword>
<proteinExistence type="predicted"/>